<dbReference type="NCBIfam" id="TIGR03605">
    <property type="entry name" value="antibiot_sagB"/>
    <property type="match status" value="1"/>
</dbReference>
<evidence type="ECO:0000313" key="3">
    <source>
        <dbReference type="Proteomes" id="UP000282674"/>
    </source>
</evidence>
<evidence type="ECO:0000259" key="1">
    <source>
        <dbReference type="Pfam" id="PF00881"/>
    </source>
</evidence>
<dbReference type="InterPro" id="IPR000415">
    <property type="entry name" value="Nitroreductase-like"/>
</dbReference>
<dbReference type="PANTHER" id="PTHR43745:SF2">
    <property type="entry name" value="NITROREDUCTASE MJ1384-RELATED"/>
    <property type="match status" value="1"/>
</dbReference>
<sequence>MGDPLTGDDDASDGRAGAAVASALKRVRPSITATGLRTHLVRYEAGPGAGQRTAEEFLIGSRLRRGDAELGGSVAHYLTEETTAMGLVGRARHPAGDHLPLPPSAEPRMDLGEAVRRRRSVRAFSGEAVALPMLATLIRAAAGHTGHPTGQVTPRRSPPSGGALYPIDLYLAARRVRNLAPALYLHDPYEDALRPAGVPDGPARLSEALAIRDVVDEEHAAAVFLLVARPWRSMRKYGDRGMRYVFLEAGAIAQNIHLVAVALGLGTVDCGSFYDDEVHEALEVDGLYRALVHAVVLGVPAGEGRG</sequence>
<gene>
    <name evidence="2" type="ORF">EBO15_31225</name>
</gene>
<dbReference type="SUPFAM" id="SSF55469">
    <property type="entry name" value="FMN-dependent nitroreductase-like"/>
    <property type="match status" value="1"/>
</dbReference>
<dbReference type="Pfam" id="PF00881">
    <property type="entry name" value="Nitroreductase"/>
    <property type="match status" value="1"/>
</dbReference>
<evidence type="ECO:0000313" key="2">
    <source>
        <dbReference type="EMBL" id="RMI38943.1"/>
    </source>
</evidence>
<dbReference type="RefSeq" id="WP_122198061.1">
    <property type="nucleotide sequence ID" value="NZ_JBHSKC010000009.1"/>
</dbReference>
<dbReference type="OrthoDB" id="3723182at2"/>
<protein>
    <submittedName>
        <fullName evidence="2">SagB/ThcOx family dehydrogenase</fullName>
    </submittedName>
</protein>
<feature type="domain" description="Nitroreductase" evidence="1">
    <location>
        <begin position="115"/>
        <end position="294"/>
    </location>
</feature>
<organism evidence="2 3">
    <name type="scientific">Actinomadura harenae</name>
    <dbReference type="NCBI Taxonomy" id="2483351"/>
    <lineage>
        <taxon>Bacteria</taxon>
        <taxon>Bacillati</taxon>
        <taxon>Actinomycetota</taxon>
        <taxon>Actinomycetes</taxon>
        <taxon>Streptosporangiales</taxon>
        <taxon>Thermomonosporaceae</taxon>
        <taxon>Actinomadura</taxon>
    </lineage>
</organism>
<dbReference type="AlphaFoldDB" id="A0A3M2LQX2"/>
<dbReference type="GO" id="GO:0016491">
    <property type="term" value="F:oxidoreductase activity"/>
    <property type="evidence" value="ECO:0007669"/>
    <property type="project" value="InterPro"/>
</dbReference>
<dbReference type="Gene3D" id="3.40.109.10">
    <property type="entry name" value="NADH Oxidase"/>
    <property type="match status" value="1"/>
</dbReference>
<name>A0A3M2LQX2_9ACTN</name>
<dbReference type="Proteomes" id="UP000282674">
    <property type="component" value="Unassembled WGS sequence"/>
</dbReference>
<accession>A0A3M2LQX2</accession>
<proteinExistence type="predicted"/>
<dbReference type="PANTHER" id="PTHR43745">
    <property type="entry name" value="NITROREDUCTASE MJ1384-RELATED"/>
    <property type="match status" value="1"/>
</dbReference>
<keyword evidence="3" id="KW-1185">Reference proteome</keyword>
<dbReference type="EMBL" id="RFFG01000076">
    <property type="protein sequence ID" value="RMI38943.1"/>
    <property type="molecule type" value="Genomic_DNA"/>
</dbReference>
<dbReference type="InterPro" id="IPR029479">
    <property type="entry name" value="Nitroreductase"/>
</dbReference>
<reference evidence="2 3" key="1">
    <citation type="submission" date="2018-10" db="EMBL/GenBank/DDBJ databases">
        <title>Isolation from soil.</title>
        <authorList>
            <person name="Hu J."/>
        </authorList>
    </citation>
    <scope>NUCLEOTIDE SEQUENCE [LARGE SCALE GENOMIC DNA]</scope>
    <source>
        <strain evidence="2 3">NEAU-Ht49</strain>
    </source>
</reference>
<comment type="caution">
    <text evidence="2">The sequence shown here is derived from an EMBL/GenBank/DDBJ whole genome shotgun (WGS) entry which is preliminary data.</text>
</comment>
<dbReference type="InterPro" id="IPR052544">
    <property type="entry name" value="Bacteriocin_Proc_Enz"/>
</dbReference>
<dbReference type="CDD" id="cd02142">
    <property type="entry name" value="McbC_SagB-like_oxidoreductase"/>
    <property type="match status" value="1"/>
</dbReference>
<dbReference type="InterPro" id="IPR020051">
    <property type="entry name" value="SagB-type_dehydrogenase"/>
</dbReference>